<evidence type="ECO:0000256" key="2">
    <source>
        <dbReference type="ARBA" id="ARBA00022603"/>
    </source>
</evidence>
<reference evidence="4" key="2">
    <citation type="submission" date="2018-05" db="EMBL/GenBank/DDBJ databases">
        <title>OpunRS2 (Oryza punctata Reference Sequence Version 2).</title>
        <authorList>
            <person name="Zhang J."/>
            <person name="Kudrna D."/>
            <person name="Lee S."/>
            <person name="Talag J."/>
            <person name="Welchert J."/>
            <person name="Wing R.A."/>
        </authorList>
    </citation>
    <scope>NUCLEOTIDE SEQUENCE [LARGE SCALE GENOMIC DNA]</scope>
</reference>
<dbReference type="PANTHER" id="PTHR12176">
    <property type="entry name" value="SAM-DEPENDENT METHYLTRANSFERASE SUPERFAMILY PROTEIN"/>
    <property type="match status" value="1"/>
</dbReference>
<keyword evidence="2" id="KW-0489">Methyltransferase</keyword>
<evidence type="ECO:0000256" key="3">
    <source>
        <dbReference type="ARBA" id="ARBA00022679"/>
    </source>
</evidence>
<evidence type="ECO:0000313" key="5">
    <source>
        <dbReference type="Proteomes" id="UP000026962"/>
    </source>
</evidence>
<comment type="similarity">
    <text evidence="1">Belongs to the methyltransferase superfamily.</text>
</comment>
<dbReference type="InterPro" id="IPR029063">
    <property type="entry name" value="SAM-dependent_MTases_sf"/>
</dbReference>
<dbReference type="Proteomes" id="UP000026962">
    <property type="component" value="Chromosome 2"/>
</dbReference>
<dbReference type="SUPFAM" id="SSF53335">
    <property type="entry name" value="S-adenosyl-L-methionine-dependent methyltransferases"/>
    <property type="match status" value="1"/>
</dbReference>
<evidence type="ECO:0000313" key="4">
    <source>
        <dbReference type="EnsemblPlants" id="OPUNC02G15050.1"/>
    </source>
</evidence>
<dbReference type="eggNOG" id="ENOG502QR3C">
    <property type="taxonomic scope" value="Eukaryota"/>
</dbReference>
<dbReference type="GO" id="GO:0032259">
    <property type="term" value="P:methylation"/>
    <property type="evidence" value="ECO:0007669"/>
    <property type="project" value="UniProtKB-KW"/>
</dbReference>
<reference evidence="4" key="1">
    <citation type="submission" date="2015-04" db="UniProtKB">
        <authorList>
            <consortium name="EnsemblPlants"/>
        </authorList>
    </citation>
    <scope>IDENTIFICATION</scope>
</reference>
<dbReference type="EnsemblPlants" id="OPUNC02G15050.1">
    <property type="protein sequence ID" value="OPUNC02G15050.1"/>
    <property type="gene ID" value="OPUNC02G15050"/>
</dbReference>
<name>A0A0E0JZW4_ORYPU</name>
<dbReference type="HOGENOM" id="CLU_053055_0_0_1"/>
<sequence length="314" mass="33457">MAMITLPPTWLPLSILRLRLRSTSTTTTIRAAAARSSVPHPLPDELHLVADIRSPYNHIRVADVSRSAAGAGHPLAGARLLLLDAPGNIHSLSFPRCGCPLTSTYLDVFATLPPLLPASPLAVLGFGAGSAARAILHFFPDLSVHGWEIDPAVISVSRDFFGLAELEEEHAARLFIHVGDALEAEAAEAVPGGFGGVLVDLFADGSVLPELQEADTWRRVGRMVAAGGRVMVNCGGPCVEAEEEGRDGEAVKDATLRALTAAFGHEMVSVMDVDESWVAMTGPAVSAPEEVAAWKAKLPPELRRYVDMWRPCLL</sequence>
<evidence type="ECO:0000256" key="1">
    <source>
        <dbReference type="ARBA" id="ARBA00008361"/>
    </source>
</evidence>
<accession>A0A0E0JZW4</accession>
<protein>
    <recommendedName>
        <fullName evidence="6">PABS domain-containing protein</fullName>
    </recommendedName>
</protein>
<dbReference type="FunFam" id="3.40.50.150:FF:000299">
    <property type="entry name" value="S-adenosyl-L-methionine-dependent methyltransferases superfamily protein"/>
    <property type="match status" value="1"/>
</dbReference>
<dbReference type="AlphaFoldDB" id="A0A0E0JZW4"/>
<dbReference type="Gramene" id="OPUNC02G15050.1">
    <property type="protein sequence ID" value="OPUNC02G15050.1"/>
    <property type="gene ID" value="OPUNC02G15050"/>
</dbReference>
<dbReference type="OMA" id="QGVIHGY"/>
<dbReference type="InterPro" id="IPR051419">
    <property type="entry name" value="Lys/N-term_MeTrsfase_sf"/>
</dbReference>
<dbReference type="PANTHER" id="PTHR12176:SF77">
    <property type="entry name" value="S-ADENOSYL-L-METHIONINE-DEPENDENT METHYLTRANSFERASES SUPERFAMILY PROTEIN"/>
    <property type="match status" value="1"/>
</dbReference>
<dbReference type="GO" id="GO:0008168">
    <property type="term" value="F:methyltransferase activity"/>
    <property type="evidence" value="ECO:0007669"/>
    <property type="project" value="UniProtKB-KW"/>
</dbReference>
<proteinExistence type="inferred from homology"/>
<evidence type="ECO:0008006" key="6">
    <source>
        <dbReference type="Google" id="ProtNLM"/>
    </source>
</evidence>
<organism evidence="4">
    <name type="scientific">Oryza punctata</name>
    <name type="common">Red rice</name>
    <dbReference type="NCBI Taxonomy" id="4537"/>
    <lineage>
        <taxon>Eukaryota</taxon>
        <taxon>Viridiplantae</taxon>
        <taxon>Streptophyta</taxon>
        <taxon>Embryophyta</taxon>
        <taxon>Tracheophyta</taxon>
        <taxon>Spermatophyta</taxon>
        <taxon>Magnoliopsida</taxon>
        <taxon>Liliopsida</taxon>
        <taxon>Poales</taxon>
        <taxon>Poaceae</taxon>
        <taxon>BOP clade</taxon>
        <taxon>Oryzoideae</taxon>
        <taxon>Oryzeae</taxon>
        <taxon>Oryzinae</taxon>
        <taxon>Oryza</taxon>
    </lineage>
</organism>
<dbReference type="Gene3D" id="3.40.50.150">
    <property type="entry name" value="Vaccinia Virus protein VP39"/>
    <property type="match status" value="1"/>
</dbReference>
<keyword evidence="3" id="KW-0808">Transferase</keyword>
<keyword evidence="5" id="KW-1185">Reference proteome</keyword>